<reference evidence="2 3" key="1">
    <citation type="submission" date="2016-10" db="EMBL/GenBank/DDBJ databases">
        <authorList>
            <person name="de Groot N.N."/>
        </authorList>
    </citation>
    <scope>NUCLEOTIDE SEQUENCE [LARGE SCALE GENOMIC DNA]</scope>
    <source>
        <strain evidence="2 3">47C3B</strain>
    </source>
</reference>
<dbReference type="AlphaFoldDB" id="A0A1G7EI28"/>
<feature type="domain" description="BD-FAE-like" evidence="1">
    <location>
        <begin position="2"/>
        <end position="79"/>
    </location>
</feature>
<dbReference type="STRING" id="1391627.SAMN05216464_10832"/>
<evidence type="ECO:0000313" key="2">
    <source>
        <dbReference type="EMBL" id="SDE63227.1"/>
    </source>
</evidence>
<dbReference type="Proteomes" id="UP000199072">
    <property type="component" value="Unassembled WGS sequence"/>
</dbReference>
<dbReference type="Gene3D" id="3.40.50.1820">
    <property type="entry name" value="alpha/beta hydrolase"/>
    <property type="match status" value="1"/>
</dbReference>
<protein>
    <submittedName>
        <fullName evidence="2">Prolyl oligopeptidase family protein</fullName>
    </submittedName>
</protein>
<dbReference type="SUPFAM" id="SSF53474">
    <property type="entry name" value="alpha/beta-Hydrolases"/>
    <property type="match status" value="1"/>
</dbReference>
<organism evidence="2 3">
    <name type="scientific">Mucilaginibacter pineti</name>
    <dbReference type="NCBI Taxonomy" id="1391627"/>
    <lineage>
        <taxon>Bacteria</taxon>
        <taxon>Pseudomonadati</taxon>
        <taxon>Bacteroidota</taxon>
        <taxon>Sphingobacteriia</taxon>
        <taxon>Sphingobacteriales</taxon>
        <taxon>Sphingobacteriaceae</taxon>
        <taxon>Mucilaginibacter</taxon>
    </lineage>
</organism>
<sequence length="119" mass="13031">MIDYFGLSNFYLRPDSEFTSPKSGPGLLFGGAMTSKPDLVKLATPLNYIDSADPPFLILHGTKDELMDIRQSVCLRDSLKAHAVKAKLLIIKKAPHGGALFDTKPVVHALVAFLNKHLN</sequence>
<proteinExistence type="predicted"/>
<name>A0A1G7EI28_9SPHI</name>
<dbReference type="EMBL" id="FNAI01000008">
    <property type="protein sequence ID" value="SDE63227.1"/>
    <property type="molecule type" value="Genomic_DNA"/>
</dbReference>
<dbReference type="RefSeq" id="WP_091150818.1">
    <property type="nucleotide sequence ID" value="NZ_FNAI01000008.1"/>
</dbReference>
<evidence type="ECO:0000259" key="1">
    <source>
        <dbReference type="Pfam" id="PF20434"/>
    </source>
</evidence>
<dbReference type="Pfam" id="PF20434">
    <property type="entry name" value="BD-FAE"/>
    <property type="match status" value="1"/>
</dbReference>
<keyword evidence="3" id="KW-1185">Reference proteome</keyword>
<accession>A0A1G7EI28</accession>
<dbReference type="InterPro" id="IPR029058">
    <property type="entry name" value="AB_hydrolase_fold"/>
</dbReference>
<dbReference type="InterPro" id="IPR049492">
    <property type="entry name" value="BD-FAE-like_dom"/>
</dbReference>
<gene>
    <name evidence="2" type="ORF">SAMN05216464_10832</name>
</gene>
<evidence type="ECO:0000313" key="3">
    <source>
        <dbReference type="Proteomes" id="UP000199072"/>
    </source>
</evidence>